<evidence type="ECO:0008006" key="9">
    <source>
        <dbReference type="Google" id="ProtNLM"/>
    </source>
</evidence>
<evidence type="ECO:0000256" key="2">
    <source>
        <dbReference type="ARBA" id="ARBA00022448"/>
    </source>
</evidence>
<dbReference type="Gene3D" id="1.10.3720.10">
    <property type="entry name" value="MetI-like"/>
    <property type="match status" value="1"/>
</dbReference>
<keyword evidence="5 7" id="KW-1133">Transmembrane helix</keyword>
<evidence type="ECO:0000256" key="4">
    <source>
        <dbReference type="ARBA" id="ARBA00022692"/>
    </source>
</evidence>
<comment type="caution">
    <text evidence="8">The sequence shown here is derived from an EMBL/GenBank/DDBJ whole genome shotgun (WGS) entry which is preliminary data.</text>
</comment>
<dbReference type="InterPro" id="IPR035906">
    <property type="entry name" value="MetI-like_sf"/>
</dbReference>
<feature type="transmembrane region" description="Helical" evidence="7">
    <location>
        <begin position="76"/>
        <end position="97"/>
    </location>
</feature>
<sequence>MKNINLNRNHIRSFVILVSLIVLTYYIFIGIWPFIYNILMSFSESDLSGNWTFIGLDNYKFVLKDPVFLKALFNNFMYLIIMVAIGMVSSLIIAGLISKTSGLAKKIYIALFFAPVITSMVAVSLVWKLLYYPEIGIFAKMIVSVFPVSPPRFLADPSTALLSIIIMDVWK</sequence>
<feature type="non-terminal residue" evidence="8">
    <location>
        <position position="171"/>
    </location>
</feature>
<evidence type="ECO:0000256" key="3">
    <source>
        <dbReference type="ARBA" id="ARBA00022475"/>
    </source>
</evidence>
<comment type="subcellular location">
    <subcellularLocation>
        <location evidence="1">Cell membrane</location>
        <topology evidence="1">Multi-pass membrane protein</topology>
    </subcellularLocation>
</comment>
<dbReference type="AlphaFoldDB" id="X1IVB4"/>
<dbReference type="PANTHER" id="PTHR30193">
    <property type="entry name" value="ABC TRANSPORTER PERMEASE PROTEIN"/>
    <property type="match status" value="1"/>
</dbReference>
<evidence type="ECO:0000256" key="1">
    <source>
        <dbReference type="ARBA" id="ARBA00004651"/>
    </source>
</evidence>
<keyword evidence="2" id="KW-0813">Transport</keyword>
<evidence type="ECO:0000313" key="8">
    <source>
        <dbReference type="EMBL" id="GAH73215.1"/>
    </source>
</evidence>
<feature type="transmembrane region" description="Helical" evidence="7">
    <location>
        <begin position="12"/>
        <end position="35"/>
    </location>
</feature>
<dbReference type="GO" id="GO:0005886">
    <property type="term" value="C:plasma membrane"/>
    <property type="evidence" value="ECO:0007669"/>
    <property type="project" value="UniProtKB-SubCell"/>
</dbReference>
<feature type="transmembrane region" description="Helical" evidence="7">
    <location>
        <begin position="109"/>
        <end position="132"/>
    </location>
</feature>
<dbReference type="EMBL" id="BARU01035276">
    <property type="protein sequence ID" value="GAH73215.1"/>
    <property type="molecule type" value="Genomic_DNA"/>
</dbReference>
<dbReference type="SUPFAM" id="SSF161098">
    <property type="entry name" value="MetI-like"/>
    <property type="match status" value="1"/>
</dbReference>
<reference evidence="8" key="1">
    <citation type="journal article" date="2014" name="Front. Microbiol.">
        <title>High frequency of phylogenetically diverse reductive dehalogenase-homologous genes in deep subseafloor sedimentary metagenomes.</title>
        <authorList>
            <person name="Kawai M."/>
            <person name="Futagami T."/>
            <person name="Toyoda A."/>
            <person name="Takaki Y."/>
            <person name="Nishi S."/>
            <person name="Hori S."/>
            <person name="Arai W."/>
            <person name="Tsubouchi T."/>
            <person name="Morono Y."/>
            <person name="Uchiyama I."/>
            <person name="Ito T."/>
            <person name="Fujiyama A."/>
            <person name="Inagaki F."/>
            <person name="Takami H."/>
        </authorList>
    </citation>
    <scope>NUCLEOTIDE SEQUENCE</scope>
    <source>
        <strain evidence="8">Expedition CK06-06</strain>
    </source>
</reference>
<dbReference type="InterPro" id="IPR051393">
    <property type="entry name" value="ABC_transporter_permease"/>
</dbReference>
<keyword evidence="6 7" id="KW-0472">Membrane</keyword>
<evidence type="ECO:0000256" key="7">
    <source>
        <dbReference type="SAM" id="Phobius"/>
    </source>
</evidence>
<proteinExistence type="predicted"/>
<protein>
    <recommendedName>
        <fullName evidence="9">ABC transmembrane type-1 domain-containing protein</fullName>
    </recommendedName>
</protein>
<dbReference type="PANTHER" id="PTHR30193:SF37">
    <property type="entry name" value="INNER MEMBRANE ABC TRANSPORTER PERMEASE PROTEIN YCJO"/>
    <property type="match status" value="1"/>
</dbReference>
<organism evidence="8">
    <name type="scientific">marine sediment metagenome</name>
    <dbReference type="NCBI Taxonomy" id="412755"/>
    <lineage>
        <taxon>unclassified sequences</taxon>
        <taxon>metagenomes</taxon>
        <taxon>ecological metagenomes</taxon>
    </lineage>
</organism>
<evidence type="ECO:0000256" key="5">
    <source>
        <dbReference type="ARBA" id="ARBA00022989"/>
    </source>
</evidence>
<keyword evidence="4 7" id="KW-0812">Transmembrane</keyword>
<gene>
    <name evidence="8" type="ORF">S03H2_55246</name>
</gene>
<keyword evidence="3" id="KW-1003">Cell membrane</keyword>
<accession>X1IVB4</accession>
<name>X1IVB4_9ZZZZ</name>
<evidence type="ECO:0000256" key="6">
    <source>
        <dbReference type="ARBA" id="ARBA00023136"/>
    </source>
</evidence>